<keyword evidence="9" id="KW-1001">Plastid inner membrane</keyword>
<dbReference type="GeneID" id="38747524"/>
<accession>A0A3G5CVA9</accession>
<keyword evidence="10" id="KW-0934">Plastid</keyword>
<name>A0A3G5CVA9_9MONI</name>
<evidence type="ECO:0000256" key="8">
    <source>
        <dbReference type="ARBA" id="ARBA00043980"/>
    </source>
</evidence>
<comment type="subcellular location">
    <subcellularLocation>
        <location evidence="1">Membrane</location>
        <topology evidence="1">Multi-pass membrane protein</topology>
    </subcellularLocation>
    <subcellularLocation>
        <location evidence="9">Plastid</location>
        <location evidence="9">Chloroplast inner membrane</location>
        <topology evidence="9">Multi-pass membrane protein</topology>
    </subcellularLocation>
</comment>
<evidence type="ECO:0000256" key="9">
    <source>
        <dbReference type="HAMAP-Rule" id="MF_01308"/>
    </source>
</evidence>
<evidence type="ECO:0000256" key="6">
    <source>
        <dbReference type="ARBA" id="ARBA00023065"/>
    </source>
</evidence>
<dbReference type="InterPro" id="IPR004282">
    <property type="entry name" value="CemA"/>
</dbReference>
<protein>
    <recommendedName>
        <fullName evidence="9">Potassium/proton antiporter CemA</fullName>
    </recommendedName>
    <alternativeName>
        <fullName evidence="9">Chloroplast envelope membrane protein A</fullName>
        <shortName evidence="9">CemA</shortName>
    </alternativeName>
</protein>
<proteinExistence type="inferred from homology"/>
<dbReference type="GO" id="GO:0006813">
    <property type="term" value="P:potassium ion transport"/>
    <property type="evidence" value="ECO:0007669"/>
    <property type="project" value="UniProtKB-UniRule"/>
</dbReference>
<evidence type="ECO:0000313" key="10">
    <source>
        <dbReference type="EMBL" id="AYW16606.1"/>
    </source>
</evidence>
<dbReference type="RefSeq" id="YP_009549457.1">
    <property type="nucleotide sequence ID" value="NC_040219.1"/>
</dbReference>
<dbReference type="Pfam" id="PF03040">
    <property type="entry name" value="CemA"/>
    <property type="match status" value="1"/>
</dbReference>
<sequence length="511" mass="59764">MEFCHWKQQISQLFCNTPSRSLDRAYEASKHLQLHSISFPRLKRFFPWASYSPWTRVVLETALFSKLRYVICYSLLEHRFSLFLLGIHKYVRISFFICIGTLRSFVIKKRRSHSDYGDRDYSVKEWLVIVMHKLLATSIPKNISLGCRLNSHMYFESENNRKGVNDFSIYESKNKSASVSINGSNYAKFNSLNRMNRKLAWIEATSREFDFWRKYHSKPTFLSRTEKILAEEPFNYELAFSYRRSVAYEPIGLVPRSVTRTLSRFKEELSNQSSLLVQNDFDLSRNQAAVSLQYVGFLSLLVPFRLAIENWFLKPQIKTWWDILQVQIFLNPLQEEKALRQLREAEALLWLDNVIGNLANTQLEDLDADVHYENLRLAMIYDEPNIQLVAQLATDTISIAILLVSLLLGRKRLAVSNSRIRESFYSLNDTMKAFSILLLTDLCVGFHSPHGWEILSESFLGHFGLTPNRYVIPCFVSTFPVILDTLFKYWIFRHLNRISPSIVATYHTMSE</sequence>
<evidence type="ECO:0000256" key="1">
    <source>
        <dbReference type="ARBA" id="ARBA00004141"/>
    </source>
</evidence>
<dbReference type="PANTHER" id="PTHR33650:SF2">
    <property type="entry name" value="CHLOROPLAST ENVELOPE MEMBRANE PROTEIN"/>
    <property type="match status" value="1"/>
</dbReference>
<feature type="transmembrane region" description="Helical" evidence="9">
    <location>
        <begin position="388"/>
        <end position="409"/>
    </location>
</feature>
<dbReference type="PANTHER" id="PTHR33650">
    <property type="entry name" value="CHLOROPLAST ENVELOPE MEMBRANE PROTEIN-RELATED"/>
    <property type="match status" value="1"/>
</dbReference>
<comment type="function">
    <text evidence="9">Contributes to K(+)/H(+) antiport activity by supporting proton efflux to control proton extrusion and homeostasis in chloroplasts in a light-dependent manner to modulate photosynthesis. Prevents excessive induction of non-photochemical quenching (NPQ) under continuous-light conditions. Indirectly promotes efficient inorganic carbon uptake into chloroplasts.</text>
</comment>
<keyword evidence="2 9" id="KW-0813">Transport</keyword>
<geneLocation type="chloroplast" evidence="10"/>
<keyword evidence="9" id="KW-0633">Potassium transport</keyword>
<gene>
    <name evidence="9 10" type="primary">cemA</name>
</gene>
<keyword evidence="5 9" id="KW-1133">Transmembrane helix</keyword>
<evidence type="ECO:0000256" key="3">
    <source>
        <dbReference type="ARBA" id="ARBA00022692"/>
    </source>
</evidence>
<comment type="similarity">
    <text evidence="8 9">Belongs to the CemA family.</text>
</comment>
<keyword evidence="3 9" id="KW-0812">Transmembrane</keyword>
<feature type="transmembrane region" description="Helical" evidence="9">
    <location>
        <begin position="430"/>
        <end position="450"/>
    </location>
</feature>
<comment type="catalytic activity">
    <reaction evidence="9">
        <text>K(+)(in) + H(+)(out) = K(+)(out) + H(+)(in)</text>
        <dbReference type="Rhea" id="RHEA:29467"/>
        <dbReference type="ChEBI" id="CHEBI:15378"/>
        <dbReference type="ChEBI" id="CHEBI:29103"/>
    </reaction>
</comment>
<dbReference type="GO" id="GO:0015297">
    <property type="term" value="F:antiporter activity"/>
    <property type="evidence" value="ECO:0007669"/>
    <property type="project" value="UniProtKB-KW"/>
</dbReference>
<evidence type="ECO:0000256" key="2">
    <source>
        <dbReference type="ARBA" id="ARBA00022448"/>
    </source>
</evidence>
<dbReference type="EMBL" id="MH173091">
    <property type="protein sequence ID" value="AYW16606.1"/>
    <property type="molecule type" value="Genomic_DNA"/>
</dbReference>
<keyword evidence="4 9" id="KW-0375">Hydrogen ion transport</keyword>
<dbReference type="GO" id="GO:0015078">
    <property type="term" value="F:proton transmembrane transporter activity"/>
    <property type="evidence" value="ECO:0007669"/>
    <property type="project" value="UniProtKB-UniRule"/>
</dbReference>
<dbReference type="GO" id="GO:0009706">
    <property type="term" value="C:chloroplast inner membrane"/>
    <property type="evidence" value="ECO:0007669"/>
    <property type="project" value="UniProtKB-SubCell"/>
</dbReference>
<keyword evidence="7 9" id="KW-0472">Membrane</keyword>
<dbReference type="AlphaFoldDB" id="A0A3G5CVA9"/>
<dbReference type="HAMAP" id="MF_01308">
    <property type="entry name" value="CemA_PxcA"/>
    <property type="match status" value="1"/>
</dbReference>
<keyword evidence="6 9" id="KW-0406">Ion transport</keyword>
<feature type="transmembrane region" description="Helical" evidence="9">
    <location>
        <begin position="470"/>
        <end position="491"/>
    </location>
</feature>
<reference evidence="10" key="1">
    <citation type="journal article" date="2018" name="Genome Biol. Evol.">
        <title>Mobile Elements Shape Plastome Evolution in Ferns.</title>
        <authorList>
            <person name="Robison T.A."/>
            <person name="Grusz A.L."/>
            <person name="Wolf P.G."/>
            <person name="Mower J.P."/>
            <person name="Fauskee B.D."/>
            <person name="Sosa K."/>
            <person name="Schuettpelz E.L."/>
        </authorList>
    </citation>
    <scope>NUCLEOTIDE SEQUENCE</scope>
</reference>
<evidence type="ECO:0000256" key="4">
    <source>
        <dbReference type="ARBA" id="ARBA00022781"/>
    </source>
</evidence>
<keyword evidence="9" id="KW-0050">Antiport</keyword>
<evidence type="ECO:0000256" key="5">
    <source>
        <dbReference type="ARBA" id="ARBA00022989"/>
    </source>
</evidence>
<evidence type="ECO:0000256" key="7">
    <source>
        <dbReference type="ARBA" id="ARBA00023136"/>
    </source>
</evidence>
<keyword evidence="9" id="KW-0630">Potassium</keyword>
<organism evidence="10">
    <name type="scientific">Vittaria appalachiana</name>
    <dbReference type="NCBI Taxonomy" id="57323"/>
    <lineage>
        <taxon>Eukaryota</taxon>
        <taxon>Viridiplantae</taxon>
        <taxon>Streptophyta</taxon>
        <taxon>Embryophyta</taxon>
        <taxon>Tracheophyta</taxon>
        <taxon>Polypodiopsida</taxon>
        <taxon>Polypodiidae</taxon>
        <taxon>Polypodiales</taxon>
        <taxon>Pteridineae</taxon>
        <taxon>Pteridaceae</taxon>
        <taxon>Vittarioideae</taxon>
        <taxon>Vittaria</taxon>
    </lineage>
</organism>
<keyword evidence="10" id="KW-0150">Chloroplast</keyword>